<feature type="transmembrane region" description="Helical" evidence="7">
    <location>
        <begin position="245"/>
        <end position="263"/>
    </location>
</feature>
<dbReference type="InterPro" id="IPR000620">
    <property type="entry name" value="EamA_dom"/>
</dbReference>
<evidence type="ECO:0000256" key="6">
    <source>
        <dbReference type="SAM" id="MobiDB-lite"/>
    </source>
</evidence>
<keyword evidence="5 7" id="KW-0472">Membrane</keyword>
<comment type="subcellular location">
    <subcellularLocation>
        <location evidence="1">Membrane</location>
        <topology evidence="1">Multi-pass membrane protein</topology>
    </subcellularLocation>
</comment>
<reference evidence="9" key="1">
    <citation type="submission" date="2014-05" db="EMBL/GenBank/DDBJ databases">
        <title>The transcriptome of the halophilic microalga Tetraselmis sp. GSL018 isolated from the Great Salt Lake, Utah.</title>
        <authorList>
            <person name="Jinkerson R.E."/>
            <person name="D'Adamo S."/>
            <person name="Posewitz M.C."/>
        </authorList>
    </citation>
    <scope>NUCLEOTIDE SEQUENCE</scope>
    <source>
        <strain evidence="9">GSL018</strain>
    </source>
</reference>
<feature type="region of interest" description="Disordered" evidence="6">
    <location>
        <begin position="32"/>
        <end position="59"/>
    </location>
</feature>
<feature type="domain" description="EamA" evidence="8">
    <location>
        <begin position="154"/>
        <end position="283"/>
    </location>
</feature>
<evidence type="ECO:0000256" key="1">
    <source>
        <dbReference type="ARBA" id="ARBA00004141"/>
    </source>
</evidence>
<evidence type="ECO:0000256" key="2">
    <source>
        <dbReference type="ARBA" id="ARBA00007635"/>
    </source>
</evidence>
<feature type="transmembrane region" description="Helical" evidence="7">
    <location>
        <begin position="338"/>
        <end position="358"/>
    </location>
</feature>
<dbReference type="GO" id="GO:0016020">
    <property type="term" value="C:membrane"/>
    <property type="evidence" value="ECO:0007669"/>
    <property type="project" value="UniProtKB-SubCell"/>
</dbReference>
<proteinExistence type="inferred from homology"/>
<feature type="domain" description="EamA" evidence="8">
    <location>
        <begin position="306"/>
        <end position="451"/>
    </location>
</feature>
<feature type="transmembrane region" description="Helical" evidence="7">
    <location>
        <begin position="378"/>
        <end position="399"/>
    </location>
</feature>
<dbReference type="AlphaFoldDB" id="A0A061SIL8"/>
<sequence>MHIAVHDCCLSRSSFAGNGTLRSWTATNRATSSRPSWRRASRVRNTPEPNSVNLKVPQSDKSRAWKPETTFSGNKTGYVSSGARLAEIELVLGFPANRARTLHKLEKLALSLGRELSADEFVRLASVADATLTAAQVKARDWALQRTEGLGVALLLASVQLGFSTWYAVGKSALSDGVDPMAFALVREGMSSAILWAMALRIEGPFELKRKGDLQGFATLGTLCCLNVCGFLAGLQYVSELQASIMQPFVPVLVMGMCGALGIEQLTERNKIGVLMSSAGAIGATIAACGSGAADPSVDTEKLILGSLILVGQISAYAALTIYQRGFAGRYPPLTMTAAYYTFGALLTALLDMAAQGFDPHHLVENLGVFGYPFDGKLWGALLYAVIVATVFCFSAMTYASSKVSPNTVSVYNALQPLFSLAIGVAIFHNEINTAEVGSGGLIIAGLLFATTDSGTGKKENRAAE</sequence>
<evidence type="ECO:0000256" key="7">
    <source>
        <dbReference type="SAM" id="Phobius"/>
    </source>
</evidence>
<keyword evidence="4 7" id="KW-1133">Transmembrane helix</keyword>
<evidence type="ECO:0000256" key="3">
    <source>
        <dbReference type="ARBA" id="ARBA00022692"/>
    </source>
</evidence>
<dbReference type="GO" id="GO:0022857">
    <property type="term" value="F:transmembrane transporter activity"/>
    <property type="evidence" value="ECO:0007669"/>
    <property type="project" value="InterPro"/>
</dbReference>
<dbReference type="SUPFAM" id="SSF103481">
    <property type="entry name" value="Multidrug resistance efflux transporter EmrE"/>
    <property type="match status" value="1"/>
</dbReference>
<evidence type="ECO:0000256" key="5">
    <source>
        <dbReference type="ARBA" id="ARBA00023136"/>
    </source>
</evidence>
<protein>
    <submittedName>
        <fullName evidence="9">Protein containing duf6</fullName>
    </submittedName>
</protein>
<dbReference type="InterPro" id="IPR030184">
    <property type="entry name" value="WAT1-related"/>
</dbReference>
<dbReference type="InterPro" id="IPR037185">
    <property type="entry name" value="EmrE-like"/>
</dbReference>
<evidence type="ECO:0000256" key="4">
    <source>
        <dbReference type="ARBA" id="ARBA00022989"/>
    </source>
</evidence>
<evidence type="ECO:0000313" key="9">
    <source>
        <dbReference type="EMBL" id="JAC82551.1"/>
    </source>
</evidence>
<feature type="compositionally biased region" description="Polar residues" evidence="6">
    <location>
        <begin position="43"/>
        <end position="53"/>
    </location>
</feature>
<keyword evidence="3 7" id="KW-0812">Transmembrane</keyword>
<gene>
    <name evidence="9" type="ORF">TSPGSL018_5477</name>
</gene>
<name>A0A061SIL8_9CHLO</name>
<evidence type="ECO:0000259" key="8">
    <source>
        <dbReference type="Pfam" id="PF00892"/>
    </source>
</evidence>
<comment type="similarity">
    <text evidence="2">Belongs to the drug/metabolite transporter (DMT) superfamily. Plant drug/metabolite exporter (P-DME) (TC 2.A.7.4) family.</text>
</comment>
<accession>A0A061SIL8</accession>
<feature type="transmembrane region" description="Helical" evidence="7">
    <location>
        <begin position="272"/>
        <end position="293"/>
    </location>
</feature>
<feature type="transmembrane region" description="Helical" evidence="7">
    <location>
        <begin position="305"/>
        <end position="326"/>
    </location>
</feature>
<dbReference type="PANTHER" id="PTHR31218">
    <property type="entry name" value="WAT1-RELATED PROTEIN"/>
    <property type="match status" value="1"/>
</dbReference>
<dbReference type="EMBL" id="GBEZ01002512">
    <property type="protein sequence ID" value="JAC82551.1"/>
    <property type="molecule type" value="Transcribed_RNA"/>
</dbReference>
<organism evidence="9">
    <name type="scientific">Tetraselmis sp. GSL018</name>
    <dbReference type="NCBI Taxonomy" id="582737"/>
    <lineage>
        <taxon>Eukaryota</taxon>
        <taxon>Viridiplantae</taxon>
        <taxon>Chlorophyta</taxon>
        <taxon>core chlorophytes</taxon>
        <taxon>Chlorodendrophyceae</taxon>
        <taxon>Chlorodendrales</taxon>
        <taxon>Chlorodendraceae</taxon>
        <taxon>Tetraselmis</taxon>
    </lineage>
</organism>
<feature type="transmembrane region" description="Helical" evidence="7">
    <location>
        <begin position="214"/>
        <end position="239"/>
    </location>
</feature>
<dbReference type="Pfam" id="PF00892">
    <property type="entry name" value="EamA"/>
    <property type="match status" value="2"/>
</dbReference>